<name>A0ACB8A7B6_9AGAM</name>
<dbReference type="Proteomes" id="UP000790377">
    <property type="component" value="Unassembled WGS sequence"/>
</dbReference>
<sequence length="1636" mass="183248">MDKTLESLSTQLYTLPTSKRYLKLATFWLSLSPEQRVLLQHAVKPVGDDLPFGLIAQDVMIFLQVSKSVEWALDALKTFSHKEIVLAAIRIIASTWKENALKLTEAMGRNEINTLVQLINIELPQYATAHLFHYLSKSPLTESHFQLVDGILKAIFPFLSPDSSAPLSRFARLSLSSLFTAASRPVLLSIVAQCAVQWFDQRTWKCLAKRRPDVMQDILLNYLGGPGIGFTLDHPEQFFAQLGTLIRQPNSGAFINEFLSKYETYTTNNYANGVHREDISMEVLAQHVAYLLRKRTDPAQICDVAISWCAVLARIGCAYRQQRWGWSAAQPLLDIAIQQFGQSPEEWKLISATEALALSNECAPTRLLLALFGHLEYNDETWWEDALRKALRRLPRPARCPFLNFLHIANTGEDLLQVPPTPSLVPNVSPELVALLDHDHHARFLDVGMKSRDDPLDSAEPADIGKVLRCLPAGRVVPGVITMKLRAMQVGATRTAYRLHGQAPHQDEQALKNDIEALKQLASRSSKESRASLVNAALSISIVAQAPSVFIDTLSWAAKRYAKDPDTFNVLAWFMGCSWTLQDENDPYVRFIAAPSGLFTCKRTKGMLTLDILRAWCEITNQFFGIMISLLRVWVGEPGHQDAIDTHYQSLIKLLLRVIQKRCDIINDLYLTLFDDVHELTGALLTPLVDLWMRWEQLRIVEYPEFLNFDDIPCIVQEYLEVKIHRRVLPGILPFIEAIGSQREAFYFAHRPSHTEQSESDIVERRTQLRSSSPRHFLPFKLKLIGGEKTSEGPLALCGPLWDYVERVLFKESQSSLYEYPDKFDWHPLQFSAALETYMDLFEGSKASKAQKLLFAHCPTTLPYNLTTMLILRSPSIQPLLWRNEKLSEFMTSLLPPCTPNANSFTLNDFNPLTLAPSITPSSVGETSQLAVLRTDDMSLTQLMDVLIPKSPLQATSLQNAHRFALFAVAFVLTLLDVPRPESGTFSSGIVNYALHSTRVSRSFIDNVKNNYYPSLPTTCCKLMSFALHTLPISDIKALLVIILSVRESPYCRVVQASMLSLVRRFAFPGLGWQEMRQIFEDVDASSWHRQALGITFFVAYKWTDARDHLSRILSYSQERYALQRSRPQNVSTEGSDSLASDASVQGPMIKMTTQKLLLQLITPLYKRGVLDTTDITGYAQSGLLEVPAAIVSYAVEICAEVALSKSITNEKDDSAWSLLLPFVDIAQRLDERCPLPTDAWDLARTNAGPMPAISEEHPVASALLSYGFKNMCPAIKKAWARSIVAPILAGHLAGRTTWLKCAVSRESGPVDLQQSIEASYGNGIPFSNTVANFAAYVEPEVWETLAKNIVGYTSRDMCQQLRDLVAANHGKGWESSPYGRALLSLTSFAIEEGFSNSGLRDLIRVVQGIEIPHPVRQSATQALLNAGFIMLSPQNIRKPFTRRPGRPFRPFRTLLDILVSNNDKQTEHVLESYLMKAREHESILSKDKFRGGACYWQLIATLMLLLARYRAEGCARDTLSPGAMYAESIGGIATHISENGWYHANFPNEHRSFFKVKLPPNEIVTASRELTRAPLCPTEAGHARSLFLAAAAEVLQANISDIRSSASGTRGLEELMSEWESASDGALVWLAMSLE</sequence>
<evidence type="ECO:0000313" key="2">
    <source>
        <dbReference type="Proteomes" id="UP000790377"/>
    </source>
</evidence>
<comment type="caution">
    <text evidence="1">The sequence shown here is derived from an EMBL/GenBank/DDBJ whole genome shotgun (WGS) entry which is preliminary data.</text>
</comment>
<proteinExistence type="predicted"/>
<organism evidence="1 2">
    <name type="scientific">Hygrophoropsis aurantiaca</name>
    <dbReference type="NCBI Taxonomy" id="72124"/>
    <lineage>
        <taxon>Eukaryota</taxon>
        <taxon>Fungi</taxon>
        <taxon>Dikarya</taxon>
        <taxon>Basidiomycota</taxon>
        <taxon>Agaricomycotina</taxon>
        <taxon>Agaricomycetes</taxon>
        <taxon>Agaricomycetidae</taxon>
        <taxon>Boletales</taxon>
        <taxon>Coniophorineae</taxon>
        <taxon>Hygrophoropsidaceae</taxon>
        <taxon>Hygrophoropsis</taxon>
    </lineage>
</organism>
<reference evidence="1" key="1">
    <citation type="journal article" date="2021" name="New Phytol.">
        <title>Evolutionary innovations through gain and loss of genes in the ectomycorrhizal Boletales.</title>
        <authorList>
            <person name="Wu G."/>
            <person name="Miyauchi S."/>
            <person name="Morin E."/>
            <person name="Kuo A."/>
            <person name="Drula E."/>
            <person name="Varga T."/>
            <person name="Kohler A."/>
            <person name="Feng B."/>
            <person name="Cao Y."/>
            <person name="Lipzen A."/>
            <person name="Daum C."/>
            <person name="Hundley H."/>
            <person name="Pangilinan J."/>
            <person name="Johnson J."/>
            <person name="Barry K."/>
            <person name="LaButti K."/>
            <person name="Ng V."/>
            <person name="Ahrendt S."/>
            <person name="Min B."/>
            <person name="Choi I.G."/>
            <person name="Park H."/>
            <person name="Plett J.M."/>
            <person name="Magnuson J."/>
            <person name="Spatafora J.W."/>
            <person name="Nagy L.G."/>
            <person name="Henrissat B."/>
            <person name="Grigoriev I.V."/>
            <person name="Yang Z.L."/>
            <person name="Xu J."/>
            <person name="Martin F.M."/>
        </authorList>
    </citation>
    <scope>NUCLEOTIDE SEQUENCE</scope>
    <source>
        <strain evidence="1">ATCC 28755</strain>
    </source>
</reference>
<accession>A0ACB8A7B6</accession>
<evidence type="ECO:0000313" key="1">
    <source>
        <dbReference type="EMBL" id="KAH7908612.1"/>
    </source>
</evidence>
<protein>
    <submittedName>
        <fullName evidence="1">Uncharacterized protein</fullName>
    </submittedName>
</protein>
<dbReference type="EMBL" id="MU267810">
    <property type="protein sequence ID" value="KAH7908612.1"/>
    <property type="molecule type" value="Genomic_DNA"/>
</dbReference>
<keyword evidence="2" id="KW-1185">Reference proteome</keyword>
<gene>
    <name evidence="1" type="ORF">BJ138DRAFT_1012460</name>
</gene>